<name>A0A238XAJ0_9RHOB</name>
<dbReference type="EMBL" id="FZNN01000010">
    <property type="protein sequence ID" value="SNR55581.1"/>
    <property type="molecule type" value="Genomic_DNA"/>
</dbReference>
<reference evidence="1 2" key="1">
    <citation type="submission" date="2017-06" db="EMBL/GenBank/DDBJ databases">
        <authorList>
            <person name="Kim H.J."/>
            <person name="Triplett B.A."/>
        </authorList>
    </citation>
    <scope>NUCLEOTIDE SEQUENCE [LARGE SCALE GENOMIC DNA]</scope>
    <source>
        <strain evidence="1 2">DSM 29052</strain>
    </source>
</reference>
<dbReference type="AlphaFoldDB" id="A0A238XAJ0"/>
<protein>
    <submittedName>
        <fullName evidence="1">Uncharacterized protein</fullName>
    </submittedName>
</protein>
<evidence type="ECO:0000313" key="2">
    <source>
        <dbReference type="Proteomes" id="UP000198417"/>
    </source>
</evidence>
<organism evidence="1 2">
    <name type="scientific">Puniceibacterium sediminis</name>
    <dbReference type="NCBI Taxonomy" id="1608407"/>
    <lineage>
        <taxon>Bacteria</taxon>
        <taxon>Pseudomonadati</taxon>
        <taxon>Pseudomonadota</taxon>
        <taxon>Alphaproteobacteria</taxon>
        <taxon>Rhodobacterales</taxon>
        <taxon>Paracoccaceae</taxon>
        <taxon>Puniceibacterium</taxon>
    </lineage>
</organism>
<dbReference type="Proteomes" id="UP000198417">
    <property type="component" value="Unassembled WGS sequence"/>
</dbReference>
<gene>
    <name evidence="1" type="ORF">SAMN06265370_11030</name>
</gene>
<sequence length="311" mass="33918">MSALNPDACDLQMVSSEAFESQKPHLVGATYLFAEFSDILGNGCGQATVTSTRGQAGPSGRVGFVGSDRRMKCRKASSCLQCSVLSPRFPRAVSNSKKSTSLLIRSRSQSSPYTPANISNSTSGRAFRSVPLCNPTSLFVDPCQRPALPDSYGLYVRATSRGVNFSRRESFSCLHVLPFSLGLPLSACLPVHSLSRWPSRLSPCQTNSEHFTAPMDTSCRAMSVWALLCPVSRLLVLTRQVSAQLPRQHPLRRPRRHQSPIRCLGRTRTTTRITTKTPTKTQIRTADPEVARGLGAFSLSAFLPNQEALAC</sequence>
<evidence type="ECO:0000313" key="1">
    <source>
        <dbReference type="EMBL" id="SNR55581.1"/>
    </source>
</evidence>
<proteinExistence type="predicted"/>
<accession>A0A238XAJ0</accession>
<keyword evidence="2" id="KW-1185">Reference proteome</keyword>